<dbReference type="GO" id="GO:0070043">
    <property type="term" value="F:rRNA (guanine-N7-)-methyltransferase activity"/>
    <property type="evidence" value="ECO:0007669"/>
    <property type="project" value="UniProtKB-UniRule"/>
</dbReference>
<dbReference type="InterPro" id="IPR029063">
    <property type="entry name" value="SAM-dependent_MTases_sf"/>
</dbReference>
<gene>
    <name evidence="6 7" type="primary">rsmG</name>
    <name evidence="7" type="ORF">IAB68_01520</name>
</gene>
<comment type="function">
    <text evidence="6">Specifically methylates the N7 position of a guanine in 16S rRNA.</text>
</comment>
<comment type="subcellular location">
    <subcellularLocation>
        <location evidence="6">Cytoplasm</location>
    </subcellularLocation>
</comment>
<keyword evidence="1 6" id="KW-0963">Cytoplasm</keyword>
<dbReference type="Gene3D" id="3.40.50.150">
    <property type="entry name" value="Vaccinia Virus protein VP39"/>
    <property type="match status" value="1"/>
</dbReference>
<dbReference type="NCBIfam" id="TIGR00138">
    <property type="entry name" value="rsmG_gidB"/>
    <property type="match status" value="1"/>
</dbReference>
<protein>
    <recommendedName>
        <fullName evidence="6">Ribosomal RNA small subunit methyltransferase G</fullName>
        <ecNumber evidence="6">2.1.1.-</ecNumber>
    </recommendedName>
    <alternativeName>
        <fullName evidence="6">16S rRNA 7-methylguanosine methyltransferase</fullName>
        <shortName evidence="6">16S rRNA m7G methyltransferase</shortName>
    </alternativeName>
</protein>
<keyword evidence="5 6" id="KW-0949">S-adenosyl-L-methionine</keyword>
<feature type="binding site" evidence="6">
    <location>
        <position position="81"/>
    </location>
    <ligand>
        <name>S-adenosyl-L-methionine</name>
        <dbReference type="ChEBI" id="CHEBI:59789"/>
    </ligand>
</feature>
<evidence type="ECO:0000313" key="7">
    <source>
        <dbReference type="EMBL" id="HIU39968.1"/>
    </source>
</evidence>
<evidence type="ECO:0000256" key="6">
    <source>
        <dbReference type="HAMAP-Rule" id="MF_00074"/>
    </source>
</evidence>
<dbReference type="AlphaFoldDB" id="A0A9D1IMA6"/>
<dbReference type="FunFam" id="3.40.50.150:FF:000041">
    <property type="entry name" value="Ribosomal RNA small subunit methyltransferase G"/>
    <property type="match status" value="1"/>
</dbReference>
<dbReference type="Pfam" id="PF02527">
    <property type="entry name" value="GidB"/>
    <property type="match status" value="1"/>
</dbReference>
<evidence type="ECO:0000313" key="8">
    <source>
        <dbReference type="Proteomes" id="UP000824074"/>
    </source>
</evidence>
<dbReference type="CDD" id="cd02440">
    <property type="entry name" value="AdoMet_MTases"/>
    <property type="match status" value="1"/>
</dbReference>
<dbReference type="HAMAP" id="MF_00074">
    <property type="entry name" value="16SrRNA_methyltr_G"/>
    <property type="match status" value="1"/>
</dbReference>
<organism evidence="7 8">
    <name type="scientific">Candidatus Aphodocola excrementigallinarum</name>
    <dbReference type="NCBI Taxonomy" id="2840670"/>
    <lineage>
        <taxon>Bacteria</taxon>
        <taxon>Bacillati</taxon>
        <taxon>Bacillota</taxon>
        <taxon>Bacilli</taxon>
        <taxon>Candidatus Aphodocola</taxon>
    </lineage>
</organism>
<reference evidence="7" key="2">
    <citation type="journal article" date="2021" name="PeerJ">
        <title>Extensive microbial diversity within the chicken gut microbiome revealed by metagenomics and culture.</title>
        <authorList>
            <person name="Gilroy R."/>
            <person name="Ravi A."/>
            <person name="Getino M."/>
            <person name="Pursley I."/>
            <person name="Horton D.L."/>
            <person name="Alikhan N.F."/>
            <person name="Baker D."/>
            <person name="Gharbi K."/>
            <person name="Hall N."/>
            <person name="Watson M."/>
            <person name="Adriaenssens E.M."/>
            <person name="Foster-Nyarko E."/>
            <person name="Jarju S."/>
            <person name="Secka A."/>
            <person name="Antonio M."/>
            <person name="Oren A."/>
            <person name="Chaudhuri R.R."/>
            <person name="La Ragione R."/>
            <person name="Hildebrand F."/>
            <person name="Pallen M.J."/>
        </authorList>
    </citation>
    <scope>NUCLEOTIDE SEQUENCE</scope>
    <source>
        <strain evidence="7">CHK193-30670</strain>
    </source>
</reference>
<evidence type="ECO:0000256" key="1">
    <source>
        <dbReference type="ARBA" id="ARBA00022490"/>
    </source>
</evidence>
<evidence type="ECO:0000256" key="5">
    <source>
        <dbReference type="ARBA" id="ARBA00022691"/>
    </source>
</evidence>
<accession>A0A9D1IMA6</accession>
<dbReference type="SUPFAM" id="SSF53335">
    <property type="entry name" value="S-adenosyl-L-methionine-dependent methyltransferases"/>
    <property type="match status" value="1"/>
</dbReference>
<keyword evidence="2 6" id="KW-0698">rRNA processing</keyword>
<dbReference type="PANTHER" id="PTHR31760">
    <property type="entry name" value="S-ADENOSYL-L-METHIONINE-DEPENDENT METHYLTRANSFERASES SUPERFAMILY PROTEIN"/>
    <property type="match status" value="1"/>
</dbReference>
<keyword evidence="3 6" id="KW-0489">Methyltransferase</keyword>
<dbReference type="EC" id="2.1.1.-" evidence="6"/>
<evidence type="ECO:0000256" key="2">
    <source>
        <dbReference type="ARBA" id="ARBA00022552"/>
    </source>
</evidence>
<reference evidence="7" key="1">
    <citation type="submission" date="2020-10" db="EMBL/GenBank/DDBJ databases">
        <authorList>
            <person name="Gilroy R."/>
        </authorList>
    </citation>
    <scope>NUCLEOTIDE SEQUENCE</scope>
    <source>
        <strain evidence="7">CHK193-30670</strain>
    </source>
</reference>
<evidence type="ECO:0000256" key="4">
    <source>
        <dbReference type="ARBA" id="ARBA00022679"/>
    </source>
</evidence>
<comment type="similarity">
    <text evidence="6">Belongs to the methyltransferase superfamily. RNA methyltransferase RsmG family.</text>
</comment>
<dbReference type="InterPro" id="IPR003682">
    <property type="entry name" value="rRNA_ssu_MeTfrase_G"/>
</dbReference>
<dbReference type="PANTHER" id="PTHR31760:SF0">
    <property type="entry name" value="S-ADENOSYL-L-METHIONINE-DEPENDENT METHYLTRANSFERASES SUPERFAMILY PROTEIN"/>
    <property type="match status" value="1"/>
</dbReference>
<proteinExistence type="inferred from homology"/>
<dbReference type="EMBL" id="DVMT01000015">
    <property type="protein sequence ID" value="HIU39968.1"/>
    <property type="molecule type" value="Genomic_DNA"/>
</dbReference>
<evidence type="ECO:0000256" key="3">
    <source>
        <dbReference type="ARBA" id="ARBA00022603"/>
    </source>
</evidence>
<comment type="caution">
    <text evidence="7">The sequence shown here is derived from an EMBL/GenBank/DDBJ whole genome shotgun (WGS) entry which is preliminary data.</text>
</comment>
<keyword evidence="4 6" id="KW-0808">Transferase</keyword>
<dbReference type="GO" id="GO:0005829">
    <property type="term" value="C:cytosol"/>
    <property type="evidence" value="ECO:0007669"/>
    <property type="project" value="TreeGrafter"/>
</dbReference>
<name>A0A9D1IMA6_9FIRM</name>
<dbReference type="Proteomes" id="UP000824074">
    <property type="component" value="Unassembled WGS sequence"/>
</dbReference>
<feature type="binding site" evidence="6">
    <location>
        <begin position="127"/>
        <end position="128"/>
    </location>
    <ligand>
        <name>S-adenosyl-L-methionine</name>
        <dbReference type="ChEBI" id="CHEBI:59789"/>
    </ligand>
</feature>
<feature type="binding site" evidence="6">
    <location>
        <position position="76"/>
    </location>
    <ligand>
        <name>S-adenosyl-L-methionine</name>
        <dbReference type="ChEBI" id="CHEBI:59789"/>
    </ligand>
</feature>
<dbReference type="PIRSF" id="PIRSF003078">
    <property type="entry name" value="GidB"/>
    <property type="match status" value="1"/>
</dbReference>
<feature type="binding site" evidence="6">
    <location>
        <position position="144"/>
    </location>
    <ligand>
        <name>S-adenosyl-L-methionine</name>
        <dbReference type="ChEBI" id="CHEBI:59789"/>
    </ligand>
</feature>
<comment type="caution">
    <text evidence="6">Lacks conserved residue(s) required for the propagation of feature annotation.</text>
</comment>
<sequence length="233" mass="26466">MNKEEFVKALECLNINISEKQLNDLDTYYKMLIEYNAHTNLTRITEEKDVYLKHFYDSLTLVKAVNLNDQTLLDIGSGAGFPGLVLKIVFPNLKVVLLDSLNKRITFLNSVIEKLNLKDITAVHERAECYVLNNREKFDIVTSRAVANLNMLSELSIPFVKPDGYFIPMKADAKDEINTAKNAIKTLGGVIKETIVFSLPNENGVRTLIKIQKISKTNGKYPRKFSEIKKKPL</sequence>